<protein>
    <recommendedName>
        <fullName evidence="2">JmjC domain-containing protein</fullName>
    </recommendedName>
</protein>
<feature type="non-terminal residue" evidence="3">
    <location>
        <position position="276"/>
    </location>
</feature>
<accession>A0ABN9Y055</accession>
<feature type="domain" description="JmjC" evidence="2">
    <location>
        <begin position="94"/>
        <end position="276"/>
    </location>
</feature>
<comment type="caution">
    <text evidence="3">The sequence shown here is derived from an EMBL/GenBank/DDBJ whole genome shotgun (WGS) entry which is preliminary data.</text>
</comment>
<proteinExistence type="predicted"/>
<dbReference type="InterPro" id="IPR014710">
    <property type="entry name" value="RmlC-like_jellyroll"/>
</dbReference>
<feature type="non-terminal residue" evidence="3">
    <location>
        <position position="1"/>
    </location>
</feature>
<dbReference type="SUPFAM" id="SSF51197">
    <property type="entry name" value="Clavaminate synthase-like"/>
    <property type="match status" value="1"/>
</dbReference>
<feature type="region of interest" description="Disordered" evidence="1">
    <location>
        <begin position="1"/>
        <end position="21"/>
    </location>
</feature>
<gene>
    <name evidence="3" type="ORF">PCOR1329_LOCUS81354</name>
</gene>
<dbReference type="PANTHER" id="PTHR12461">
    <property type="entry name" value="HYPOXIA-INDUCIBLE FACTOR 1 ALPHA INHIBITOR-RELATED"/>
    <property type="match status" value="1"/>
</dbReference>
<dbReference type="InterPro" id="IPR041667">
    <property type="entry name" value="Cupin_8"/>
</dbReference>
<evidence type="ECO:0000256" key="1">
    <source>
        <dbReference type="SAM" id="MobiDB-lite"/>
    </source>
</evidence>
<evidence type="ECO:0000259" key="2">
    <source>
        <dbReference type="PROSITE" id="PS51184"/>
    </source>
</evidence>
<evidence type="ECO:0000313" key="4">
    <source>
        <dbReference type="Proteomes" id="UP001189429"/>
    </source>
</evidence>
<dbReference type="InterPro" id="IPR003347">
    <property type="entry name" value="JmjC_dom"/>
</dbReference>
<dbReference type="PANTHER" id="PTHR12461:SF105">
    <property type="entry name" value="HYPOXIA-INDUCIBLE FACTOR 1-ALPHA INHIBITOR"/>
    <property type="match status" value="1"/>
</dbReference>
<keyword evidence="4" id="KW-1185">Reference proteome</keyword>
<dbReference type="Gene3D" id="2.60.120.10">
    <property type="entry name" value="Jelly Rolls"/>
    <property type="match status" value="1"/>
</dbReference>
<dbReference type="Pfam" id="PF13621">
    <property type="entry name" value="Cupin_8"/>
    <property type="match status" value="1"/>
</dbReference>
<name>A0ABN9Y055_9DINO</name>
<reference evidence="3" key="1">
    <citation type="submission" date="2023-10" db="EMBL/GenBank/DDBJ databases">
        <authorList>
            <person name="Chen Y."/>
            <person name="Shah S."/>
            <person name="Dougan E. K."/>
            <person name="Thang M."/>
            <person name="Chan C."/>
        </authorList>
    </citation>
    <scope>NUCLEOTIDE SEQUENCE [LARGE SCALE GENOMIC DNA]</scope>
</reference>
<dbReference type="EMBL" id="CAUYUJ010021612">
    <property type="protein sequence ID" value="CAK0905782.1"/>
    <property type="molecule type" value="Genomic_DNA"/>
</dbReference>
<dbReference type="Proteomes" id="UP001189429">
    <property type="component" value="Unassembled WGS sequence"/>
</dbReference>
<dbReference type="PROSITE" id="PS51184">
    <property type="entry name" value="JMJC"/>
    <property type="match status" value="1"/>
</dbReference>
<sequence>ARLEAALRELGPPPEPRPCAEAAGESDAAVFDAAFRRSRPLVVRGAASGMVGELARRAGGSFAALVRERYGDLASPVDVDAGGQRGFNRFDPVDEVREMALGEFVAAVAAGDGALAIQQAECDFAGDLGFALPGFVRWAEPASDVHHSWLCGLNKTSHAHYDNDDGLLVQVSGSKVVSLVDPRHFVQMRPTLAPHRFGSGEGAGGAASGLSALPSWHFSGADRFPHELASECTLGPGDALLIPALWWHRVDNVAVAAEDGLNVAFNWWFFTDRLVR</sequence>
<organism evidence="3 4">
    <name type="scientific">Prorocentrum cordatum</name>
    <dbReference type="NCBI Taxonomy" id="2364126"/>
    <lineage>
        <taxon>Eukaryota</taxon>
        <taxon>Sar</taxon>
        <taxon>Alveolata</taxon>
        <taxon>Dinophyceae</taxon>
        <taxon>Prorocentrales</taxon>
        <taxon>Prorocentraceae</taxon>
        <taxon>Prorocentrum</taxon>
    </lineage>
</organism>
<evidence type="ECO:0000313" key="3">
    <source>
        <dbReference type="EMBL" id="CAK0905782.1"/>
    </source>
</evidence>